<sequence length="53" mass="6009">MEDFIKKVKPLSVRESKRKSSLCGNLFTATFSKEMLCSSNHLIALLLELQLPL</sequence>
<reference evidence="1 2" key="1">
    <citation type="journal article" date="2012" name="J. Bacteriol.">
        <title>Genome Sequence of the Bacteriocin-Producing Strain Lactococcus garvieae DCC43.</title>
        <authorList>
            <person name="Gabrielsen C."/>
            <person name="Brede D.A."/>
            <person name="Hernandez P.E."/>
            <person name="Nes I.F."/>
            <person name="Diep D.B."/>
        </authorList>
    </citation>
    <scope>NUCLEOTIDE SEQUENCE [LARGE SCALE GENOMIC DNA]</scope>
    <source>
        <strain evidence="1 2">DCC43</strain>
    </source>
</reference>
<comment type="caution">
    <text evidence="1">The sequence shown here is derived from an EMBL/GenBank/DDBJ whole genome shotgun (WGS) entry which is preliminary data.</text>
</comment>
<dbReference type="AlphaFoldDB" id="K2PG87"/>
<organism evidence="1 2">
    <name type="scientific">Lactococcus garvieae DCC43</name>
    <dbReference type="NCBI Taxonomy" id="1231377"/>
    <lineage>
        <taxon>Bacteria</taxon>
        <taxon>Bacillati</taxon>
        <taxon>Bacillota</taxon>
        <taxon>Bacilli</taxon>
        <taxon>Lactobacillales</taxon>
        <taxon>Streptococcaceae</taxon>
        <taxon>Lactococcus</taxon>
    </lineage>
</organism>
<name>K2PG87_9LACT</name>
<protein>
    <submittedName>
        <fullName evidence="1">Uncharacterized protein</fullName>
    </submittedName>
</protein>
<evidence type="ECO:0000313" key="1">
    <source>
        <dbReference type="EMBL" id="EKF50460.1"/>
    </source>
</evidence>
<evidence type="ECO:0000313" key="2">
    <source>
        <dbReference type="Proteomes" id="UP000006787"/>
    </source>
</evidence>
<accession>K2PG87</accession>
<proteinExistence type="predicted"/>
<dbReference type="Proteomes" id="UP000006787">
    <property type="component" value="Unassembled WGS sequence"/>
</dbReference>
<gene>
    <name evidence="1" type="ORF">C426_2182</name>
</gene>
<dbReference type="EMBL" id="AMQS01000043">
    <property type="protein sequence ID" value="EKF50460.1"/>
    <property type="molecule type" value="Genomic_DNA"/>
</dbReference>